<feature type="signal peptide" evidence="1">
    <location>
        <begin position="1"/>
        <end position="18"/>
    </location>
</feature>
<evidence type="ECO:0000313" key="2">
    <source>
        <dbReference type="Proteomes" id="UP000504615"/>
    </source>
</evidence>
<organism evidence="2 3">
    <name type="scientific">Pogonomyrmex barbatus</name>
    <name type="common">red harvester ant</name>
    <dbReference type="NCBI Taxonomy" id="144034"/>
    <lineage>
        <taxon>Eukaryota</taxon>
        <taxon>Metazoa</taxon>
        <taxon>Ecdysozoa</taxon>
        <taxon>Arthropoda</taxon>
        <taxon>Hexapoda</taxon>
        <taxon>Insecta</taxon>
        <taxon>Pterygota</taxon>
        <taxon>Neoptera</taxon>
        <taxon>Endopterygota</taxon>
        <taxon>Hymenoptera</taxon>
        <taxon>Apocrita</taxon>
        <taxon>Aculeata</taxon>
        <taxon>Formicoidea</taxon>
        <taxon>Formicidae</taxon>
        <taxon>Myrmicinae</taxon>
        <taxon>Pogonomyrmex</taxon>
    </lineage>
</organism>
<reference evidence="3" key="1">
    <citation type="submission" date="2025-08" db="UniProtKB">
        <authorList>
            <consortium name="RefSeq"/>
        </authorList>
    </citation>
    <scope>IDENTIFICATION</scope>
</reference>
<feature type="chain" id="PRO_5026654479" evidence="1">
    <location>
        <begin position="19"/>
        <end position="70"/>
    </location>
</feature>
<proteinExistence type="predicted"/>
<keyword evidence="2" id="KW-1185">Reference proteome</keyword>
<gene>
    <name evidence="3" type="primary">LOC105431843</name>
</gene>
<dbReference type="GeneID" id="105431843"/>
<protein>
    <submittedName>
        <fullName evidence="3">Uncharacterized protein LOC105431843</fullName>
    </submittedName>
</protein>
<sequence length="70" mass="7800">MFKLAILVMAVAVVAVTCAPMPEPGPLPPLLTPYPVIYTAPYVKVYPYHPVPLAYYNSYRWIHPGSAYGY</sequence>
<accession>A0A6I9WNF6</accession>
<name>A0A6I9WNF6_9HYME</name>
<dbReference type="Proteomes" id="UP000504615">
    <property type="component" value="Unplaced"/>
</dbReference>
<evidence type="ECO:0000313" key="3">
    <source>
        <dbReference type="RefSeq" id="XP_011644597.1"/>
    </source>
</evidence>
<dbReference type="KEGG" id="pbar:105431843"/>
<dbReference type="AlphaFoldDB" id="A0A6I9WNF6"/>
<dbReference type="RefSeq" id="XP_011644597.1">
    <property type="nucleotide sequence ID" value="XM_011646295.2"/>
</dbReference>
<evidence type="ECO:0000256" key="1">
    <source>
        <dbReference type="SAM" id="SignalP"/>
    </source>
</evidence>
<keyword evidence="1" id="KW-0732">Signal</keyword>